<dbReference type="GO" id="GO:0005829">
    <property type="term" value="C:cytosol"/>
    <property type="evidence" value="ECO:0007669"/>
    <property type="project" value="TreeGrafter"/>
</dbReference>
<dbReference type="Proteomes" id="UP000587396">
    <property type="component" value="Unassembled WGS sequence"/>
</dbReference>
<dbReference type="InterPro" id="IPR000845">
    <property type="entry name" value="Nucleoside_phosphorylase_d"/>
</dbReference>
<dbReference type="PANTHER" id="PTHR43691">
    <property type="entry name" value="URIDINE PHOSPHORYLASE"/>
    <property type="match status" value="1"/>
</dbReference>
<evidence type="ECO:0000313" key="5">
    <source>
        <dbReference type="EMBL" id="MBC2888987.1"/>
    </source>
</evidence>
<evidence type="ECO:0000256" key="1">
    <source>
        <dbReference type="ARBA" id="ARBA00011888"/>
    </source>
</evidence>
<evidence type="ECO:0000259" key="4">
    <source>
        <dbReference type="Pfam" id="PF01048"/>
    </source>
</evidence>
<evidence type="ECO:0000313" key="6">
    <source>
        <dbReference type="Proteomes" id="UP000587396"/>
    </source>
</evidence>
<dbReference type="EMBL" id="JACMSE010000003">
    <property type="protein sequence ID" value="MBC2888987.1"/>
    <property type="molecule type" value="Genomic_DNA"/>
</dbReference>
<dbReference type="GO" id="GO:0006152">
    <property type="term" value="P:purine nucleoside catabolic process"/>
    <property type="evidence" value="ECO:0007669"/>
    <property type="project" value="TreeGrafter"/>
</dbReference>
<dbReference type="GO" id="GO:0004731">
    <property type="term" value="F:purine-nucleoside phosphorylase activity"/>
    <property type="evidence" value="ECO:0007669"/>
    <property type="project" value="TreeGrafter"/>
</dbReference>
<dbReference type="SUPFAM" id="SSF53167">
    <property type="entry name" value="Purine and uridine phosphorylases"/>
    <property type="match status" value="1"/>
</dbReference>
<reference evidence="5 6" key="1">
    <citation type="submission" date="2020-08" db="EMBL/GenBank/DDBJ databases">
        <authorList>
            <person name="Liu C."/>
            <person name="Sun Q."/>
        </authorList>
    </citation>
    <scope>NUCLEOTIDE SEQUENCE [LARGE SCALE GENOMIC DNA]</scope>
    <source>
        <strain evidence="5 6">N22</strain>
    </source>
</reference>
<dbReference type="GO" id="GO:0004850">
    <property type="term" value="F:uridine phosphorylase activity"/>
    <property type="evidence" value="ECO:0007669"/>
    <property type="project" value="UniProtKB-EC"/>
</dbReference>
<keyword evidence="6" id="KW-1185">Reference proteome</keyword>
<dbReference type="AlphaFoldDB" id="A0A842JB79"/>
<organism evidence="5 6">
    <name type="scientific">Gordonibacter massiliensis</name>
    <name type="common">ex Traore et al. 2017</name>
    <dbReference type="NCBI Taxonomy" id="1841863"/>
    <lineage>
        <taxon>Bacteria</taxon>
        <taxon>Bacillati</taxon>
        <taxon>Actinomycetota</taxon>
        <taxon>Coriobacteriia</taxon>
        <taxon>Eggerthellales</taxon>
        <taxon>Eggerthellaceae</taxon>
        <taxon>Gordonibacter</taxon>
    </lineage>
</organism>
<feature type="domain" description="Nucleoside phosphorylase" evidence="4">
    <location>
        <begin position="38"/>
        <end position="240"/>
    </location>
</feature>
<comment type="caution">
    <text evidence="5">The sequence shown here is derived from an EMBL/GenBank/DDBJ whole genome shotgun (WGS) entry which is preliminary data.</text>
</comment>
<dbReference type="CDD" id="cd09007">
    <property type="entry name" value="NP-I_spr0068"/>
    <property type="match status" value="1"/>
</dbReference>
<comment type="catalytic activity">
    <reaction evidence="3">
        <text>uridine + phosphate = alpha-D-ribose 1-phosphate + uracil</text>
        <dbReference type="Rhea" id="RHEA:24388"/>
        <dbReference type="ChEBI" id="CHEBI:16704"/>
        <dbReference type="ChEBI" id="CHEBI:17568"/>
        <dbReference type="ChEBI" id="CHEBI:43474"/>
        <dbReference type="ChEBI" id="CHEBI:57720"/>
        <dbReference type="EC" id="2.4.2.3"/>
    </reaction>
</comment>
<proteinExistence type="predicted"/>
<accession>A0A842JB79</accession>
<evidence type="ECO:0000256" key="2">
    <source>
        <dbReference type="ARBA" id="ARBA00021980"/>
    </source>
</evidence>
<dbReference type="Pfam" id="PF01048">
    <property type="entry name" value="PNP_UDP_1"/>
    <property type="match status" value="1"/>
</dbReference>
<protein>
    <recommendedName>
        <fullName evidence="2">Uridine phosphorylase</fullName>
        <ecNumber evidence="1">2.4.2.3</ecNumber>
    </recommendedName>
</protein>
<dbReference type="Gene3D" id="3.40.50.1580">
    <property type="entry name" value="Nucleoside phosphorylase domain"/>
    <property type="match status" value="1"/>
</dbReference>
<evidence type="ECO:0000256" key="3">
    <source>
        <dbReference type="ARBA" id="ARBA00048447"/>
    </source>
</evidence>
<gene>
    <name evidence="5" type="ORF">H7313_06445</name>
</gene>
<sequence length="265" mass="28846">MSKITDCPLFDHDCSEPRNPMSRPPLAAPDGSALPIRCLMSFMGDVLEHYVEEQGCERIAVLHSETRDFPIYRDRVRNTNVCLVQAPVGAPAAAIMADLLISSGVEILVACGGCGVLTPISSGMILVPTEALRDEGTSFCYCAPARDIVLDVGAVKAACRLLEEQEVPFRTCKTWTTDGFFRETPHLVEKRKREGCDAVDMECAALAAVSQACGARFVEILYSGDSLCVSGRHDTRDWMSNLDARAIAFKMALAITTRIDIDSPI</sequence>
<name>A0A842JB79_9ACTN</name>
<dbReference type="InterPro" id="IPR035994">
    <property type="entry name" value="Nucleoside_phosphorylase_sf"/>
</dbReference>
<dbReference type="RefSeq" id="WP_185904880.1">
    <property type="nucleotide sequence ID" value="NZ_JACMSE010000003.1"/>
</dbReference>
<dbReference type="PANTHER" id="PTHR43691:SF11">
    <property type="entry name" value="FI09636P-RELATED"/>
    <property type="match status" value="1"/>
</dbReference>
<dbReference type="EC" id="2.4.2.3" evidence="1"/>